<reference evidence="1 2" key="1">
    <citation type="submission" date="2015-03" db="EMBL/GenBank/DDBJ databases">
        <title>Complete genome sequence of Muricauda lutaonensis CC-HSB-11T, isolated from a coastal hot spring.</title>
        <authorList>
            <person name="Kim K.M."/>
        </authorList>
    </citation>
    <scope>NUCLEOTIDE SEQUENCE [LARGE SCALE GENOMIC DNA]</scope>
    <source>
        <strain evidence="1 2">CC-HSB-11</strain>
    </source>
</reference>
<sequence length="124" mass="14165">MQLLNHLDRLGTALDNYSFEELKIAEALKLKQHYSALEERLHKNIFGPLEAECDTPSVQVNHAYDISDSKVMSEPDRTDPSANWSELERVMAELKDSKLDPWQEALVERLQQVSKTIEATIKAV</sequence>
<dbReference type="KEGG" id="mlt:VC82_2776"/>
<keyword evidence="2" id="KW-1185">Reference proteome</keyword>
<dbReference type="AlphaFoldDB" id="A0A0D5YWN6"/>
<proteinExistence type="predicted"/>
<organism evidence="1 2">
    <name type="scientific">Flagellimonas lutaonensis</name>
    <dbReference type="NCBI Taxonomy" id="516051"/>
    <lineage>
        <taxon>Bacteria</taxon>
        <taxon>Pseudomonadati</taxon>
        <taxon>Bacteroidota</taxon>
        <taxon>Flavobacteriia</taxon>
        <taxon>Flavobacteriales</taxon>
        <taxon>Flavobacteriaceae</taxon>
        <taxon>Flagellimonas</taxon>
    </lineage>
</organism>
<protein>
    <submittedName>
        <fullName evidence="1">Uncharacterized protein</fullName>
    </submittedName>
</protein>
<dbReference type="EMBL" id="CP011071">
    <property type="protein sequence ID" value="AKA36331.1"/>
    <property type="molecule type" value="Genomic_DNA"/>
</dbReference>
<dbReference type="HOGENOM" id="CLU_2001305_0_0_10"/>
<evidence type="ECO:0000313" key="2">
    <source>
        <dbReference type="Proteomes" id="UP000032726"/>
    </source>
</evidence>
<name>A0A0D5YWN6_9FLAO</name>
<accession>A0A0D5YWN6</accession>
<evidence type="ECO:0000313" key="1">
    <source>
        <dbReference type="EMBL" id="AKA36331.1"/>
    </source>
</evidence>
<dbReference type="STRING" id="516051.VC82_2776"/>
<gene>
    <name evidence="1" type="ORF">VC82_2776</name>
</gene>
<dbReference type="Proteomes" id="UP000032726">
    <property type="component" value="Chromosome"/>
</dbReference>